<name>A0A3M6TGU1_POCDA</name>
<feature type="domain" description="Helix-turn-helix" evidence="1">
    <location>
        <begin position="95"/>
        <end position="153"/>
    </location>
</feature>
<proteinExistence type="predicted"/>
<dbReference type="PANTHER" id="PTHR21301">
    <property type="entry name" value="REVERSE TRANSCRIPTASE"/>
    <property type="match status" value="1"/>
</dbReference>
<feature type="non-terminal residue" evidence="2">
    <location>
        <position position="166"/>
    </location>
</feature>
<dbReference type="EMBL" id="RCHS01003612">
    <property type="protein sequence ID" value="RMX40603.1"/>
    <property type="molecule type" value="Genomic_DNA"/>
</dbReference>
<gene>
    <name evidence="2" type="ORF">pdam_00022722</name>
</gene>
<protein>
    <recommendedName>
        <fullName evidence="1">Helix-turn-helix domain-containing protein</fullName>
    </recommendedName>
</protein>
<organism evidence="2 3">
    <name type="scientific">Pocillopora damicornis</name>
    <name type="common">Cauliflower coral</name>
    <name type="synonym">Millepora damicornis</name>
    <dbReference type="NCBI Taxonomy" id="46731"/>
    <lineage>
        <taxon>Eukaryota</taxon>
        <taxon>Metazoa</taxon>
        <taxon>Cnidaria</taxon>
        <taxon>Anthozoa</taxon>
        <taxon>Hexacorallia</taxon>
        <taxon>Scleractinia</taxon>
        <taxon>Astrocoeniina</taxon>
        <taxon>Pocilloporidae</taxon>
        <taxon>Pocillopora</taxon>
    </lineage>
</organism>
<dbReference type="Proteomes" id="UP000275408">
    <property type="component" value="Unassembled WGS sequence"/>
</dbReference>
<dbReference type="InterPro" id="IPR058912">
    <property type="entry name" value="HTH_animal"/>
</dbReference>
<keyword evidence="3" id="KW-1185">Reference proteome</keyword>
<sequence length="166" mass="18805">MSTLLWFVSFVNSLTYAISGYLARILSLVVGNTDYTVKNSCELVDFIRDKTLNACKELLSFDVVSLFTKIPVDLAVNKGNLETSVYRKSTHTNKYLAFNSHHPICHKKSVAKTLLRRVEYQPSSLDSKAEERKHVSNVLKANGYTKTCLRNCHKLVTTSNTPDERE</sequence>
<reference evidence="2 3" key="1">
    <citation type="journal article" date="2018" name="Sci. Rep.">
        <title>Comparative analysis of the Pocillopora damicornis genome highlights role of immune system in coral evolution.</title>
        <authorList>
            <person name="Cunning R."/>
            <person name="Bay R.A."/>
            <person name="Gillette P."/>
            <person name="Baker A.C."/>
            <person name="Traylor-Knowles N."/>
        </authorList>
    </citation>
    <scope>NUCLEOTIDE SEQUENCE [LARGE SCALE GENOMIC DNA]</scope>
    <source>
        <strain evidence="2">RSMAS</strain>
        <tissue evidence="2">Whole animal</tissue>
    </source>
</reference>
<dbReference type="AlphaFoldDB" id="A0A3M6TGU1"/>
<evidence type="ECO:0000313" key="3">
    <source>
        <dbReference type="Proteomes" id="UP000275408"/>
    </source>
</evidence>
<evidence type="ECO:0000313" key="2">
    <source>
        <dbReference type="EMBL" id="RMX40603.1"/>
    </source>
</evidence>
<comment type="caution">
    <text evidence="2">The sequence shown here is derived from an EMBL/GenBank/DDBJ whole genome shotgun (WGS) entry which is preliminary data.</text>
</comment>
<dbReference type="PANTHER" id="PTHR21301:SF11">
    <property type="entry name" value="GIY-YIG DOMAIN-CONTAINING PROTEIN"/>
    <property type="match status" value="1"/>
</dbReference>
<evidence type="ECO:0000259" key="1">
    <source>
        <dbReference type="Pfam" id="PF26215"/>
    </source>
</evidence>
<dbReference type="Pfam" id="PF26215">
    <property type="entry name" value="HTH_animal"/>
    <property type="match status" value="1"/>
</dbReference>
<accession>A0A3M6TGU1</accession>